<protein>
    <submittedName>
        <fullName evidence="1">Uncharacterized protein</fullName>
    </submittedName>
</protein>
<evidence type="ECO:0000313" key="2">
    <source>
        <dbReference type="Proteomes" id="UP001165283"/>
    </source>
</evidence>
<organism evidence="1 2">
    <name type="scientific">Pseudonocardia humida</name>
    <dbReference type="NCBI Taxonomy" id="2800819"/>
    <lineage>
        <taxon>Bacteria</taxon>
        <taxon>Bacillati</taxon>
        <taxon>Actinomycetota</taxon>
        <taxon>Actinomycetes</taxon>
        <taxon>Pseudonocardiales</taxon>
        <taxon>Pseudonocardiaceae</taxon>
        <taxon>Pseudonocardia</taxon>
    </lineage>
</organism>
<proteinExistence type="predicted"/>
<evidence type="ECO:0000313" key="1">
    <source>
        <dbReference type="EMBL" id="MCO1654553.1"/>
    </source>
</evidence>
<gene>
    <name evidence="1" type="ORF">KDL28_05735</name>
</gene>
<dbReference type="RefSeq" id="WP_252436171.1">
    <property type="nucleotide sequence ID" value="NZ_JAGSOV010000011.1"/>
</dbReference>
<dbReference type="EMBL" id="JAGSOV010000011">
    <property type="protein sequence ID" value="MCO1654553.1"/>
    <property type="molecule type" value="Genomic_DNA"/>
</dbReference>
<name>A0ABT0ZV14_9PSEU</name>
<accession>A0ABT0ZV14</accession>
<keyword evidence="2" id="KW-1185">Reference proteome</keyword>
<comment type="caution">
    <text evidence="1">The sequence shown here is derived from an EMBL/GenBank/DDBJ whole genome shotgun (WGS) entry which is preliminary data.</text>
</comment>
<reference evidence="1" key="1">
    <citation type="submission" date="2021-04" db="EMBL/GenBank/DDBJ databases">
        <title>Pseudonocardia sp. nov., isolated from sandy soil of mangrove forest.</title>
        <authorList>
            <person name="Zan Z."/>
            <person name="Huang R."/>
            <person name="Liu W."/>
        </authorList>
    </citation>
    <scope>NUCLEOTIDE SEQUENCE</scope>
    <source>
        <strain evidence="1">S2-4</strain>
    </source>
</reference>
<sequence length="66" mass="6945">MLATEPPERFYAFGLPVLAPAAGRVVTAHDGETDHEARRSQLALLPYALTEASRVRAGAAPSPATT</sequence>
<dbReference type="Proteomes" id="UP001165283">
    <property type="component" value="Unassembled WGS sequence"/>
</dbReference>